<dbReference type="SUPFAM" id="SSF51445">
    <property type="entry name" value="(Trans)glycosidases"/>
    <property type="match status" value="1"/>
</dbReference>
<evidence type="ECO:0000256" key="4">
    <source>
        <dbReference type="ARBA" id="ARBA00011165"/>
    </source>
</evidence>
<evidence type="ECO:0000256" key="6">
    <source>
        <dbReference type="ARBA" id="ARBA00022801"/>
    </source>
</evidence>
<comment type="pathway">
    <text evidence="2">Glycan metabolism.</text>
</comment>
<evidence type="ECO:0000256" key="3">
    <source>
        <dbReference type="ARBA" id="ARBA00007186"/>
    </source>
</evidence>
<keyword evidence="6" id="KW-0378">Hydrolase</keyword>
<dbReference type="GO" id="GO:0000272">
    <property type="term" value="P:polysaccharide catabolic process"/>
    <property type="evidence" value="ECO:0007669"/>
    <property type="project" value="TreeGrafter"/>
</dbReference>
<protein>
    <recommendedName>
        <fullName evidence="5">non-reducing end alpha-L-arabinofuranosidase</fullName>
        <ecNumber evidence="5">3.2.1.55</ecNumber>
    </recommendedName>
</protein>
<keyword evidence="7" id="KW-0119">Carbohydrate metabolism</keyword>
<keyword evidence="11" id="KW-1185">Reference proteome</keyword>
<dbReference type="SMART" id="SM00813">
    <property type="entry name" value="Alpha-L-AF_C"/>
    <property type="match status" value="1"/>
</dbReference>
<dbReference type="InterPro" id="IPR010720">
    <property type="entry name" value="Alpha-L-AF_C"/>
</dbReference>
<evidence type="ECO:0000313" key="10">
    <source>
        <dbReference type="EMBL" id="AKP64446.1"/>
    </source>
</evidence>
<proteinExistence type="inferred from homology"/>
<dbReference type="Gene3D" id="2.60.40.1180">
    <property type="entry name" value="Golgi alpha-mannosidase II"/>
    <property type="match status" value="1"/>
</dbReference>
<dbReference type="KEGG" id="lko:ABN16_05160"/>
<dbReference type="EMBL" id="CP012033">
    <property type="protein sequence ID" value="AKP64446.1"/>
    <property type="molecule type" value="Genomic_DNA"/>
</dbReference>
<evidence type="ECO:0000256" key="8">
    <source>
        <dbReference type="ARBA" id="ARBA00023295"/>
    </source>
</evidence>
<comment type="similarity">
    <text evidence="3">Belongs to the glycosyl hydrolase 51 family.</text>
</comment>
<dbReference type="Pfam" id="PF06964">
    <property type="entry name" value="Alpha-L-AF_C"/>
    <property type="match status" value="1"/>
</dbReference>
<dbReference type="PANTHER" id="PTHR43576">
    <property type="entry name" value="ALPHA-L-ARABINOFURANOSIDASE C-RELATED"/>
    <property type="match status" value="1"/>
</dbReference>
<dbReference type="InterPro" id="IPR017853">
    <property type="entry name" value="GH"/>
</dbReference>
<evidence type="ECO:0000259" key="9">
    <source>
        <dbReference type="SMART" id="SM00813"/>
    </source>
</evidence>
<dbReference type="Pfam" id="PF22848">
    <property type="entry name" value="ASD1_dom"/>
    <property type="match status" value="1"/>
</dbReference>
<sequence>MQGKLYATDLFPIGQIDHRINSSLAEHMGRSIYGGIYDPDSPQADDSGLRKDVMAAVKELNVPLVRYPGGNFVSSYHWEDGIGPRDQRQQKVDLAWQSVESNQFGLDDFMDWTTKVDAEAMIAVNLGTRGIEDACNLLEYCNLDTNTYWANKRRENGHPEPYHVKFWCLGNEMDAPWQIGHKTAHEYGQLVNETAKAMRSLDPSIKIVVCGSSNEHTPTFGTWESTVLNECYDNVDYISMHQYYELPSKGTMHHVAKSIRMDQFINSVVALCDAAKATKKSDKTLNISFDEWNVWYHSNEHDAHLEPWQQAPHRLEDVYNFEDALLVGSSLITLLKHADRVKIACFAQLVNVIAPILTTKDGLLKQTIFTPLRDVSKYAHGTALRTSAQSPTYQVPEFGDVPYLDAVTVKNDDHHYTIFAVNRYQTESLDLAVKLNNDQLQETSHLSYSCTDPEFKNSPEQSVLEETIQDDGQIILKPFSWNVITFTV</sequence>
<evidence type="ECO:0000256" key="7">
    <source>
        <dbReference type="ARBA" id="ARBA00023277"/>
    </source>
</evidence>
<dbReference type="InterPro" id="IPR013780">
    <property type="entry name" value="Glyco_hydro_b"/>
</dbReference>
<keyword evidence="8" id="KW-0326">Glycosidase</keyword>
<dbReference type="EC" id="3.2.1.55" evidence="5"/>
<comment type="catalytic activity">
    <reaction evidence="1">
        <text>Hydrolysis of terminal non-reducing alpha-L-arabinofuranoside residues in alpha-L-arabinosides.</text>
        <dbReference type="EC" id="3.2.1.55"/>
    </reaction>
</comment>
<dbReference type="GO" id="GO:0046556">
    <property type="term" value="F:alpha-L-arabinofuranosidase activity"/>
    <property type="evidence" value="ECO:0007669"/>
    <property type="project" value="UniProtKB-EC"/>
</dbReference>
<name>A0AAC8UU36_9LACO</name>
<dbReference type="SUPFAM" id="SSF51011">
    <property type="entry name" value="Glycosyl hydrolase domain"/>
    <property type="match status" value="1"/>
</dbReference>
<accession>A0AAC8UU36</accession>
<gene>
    <name evidence="10" type="ORF">ABN16_05160</name>
</gene>
<dbReference type="RefSeq" id="WP_048733514.1">
    <property type="nucleotide sequence ID" value="NZ_CP012033.1"/>
</dbReference>
<reference evidence="10 11" key="1">
    <citation type="submission" date="2015-07" db="EMBL/GenBank/DDBJ databases">
        <title>Lactobacillus korensis/26-25/ whole genome sequencing.</title>
        <authorList>
            <person name="Kim M.K."/>
            <person name="Im W.-T."/>
            <person name="Srinivasan S."/>
            <person name="Lee J.-J."/>
        </authorList>
    </citation>
    <scope>NUCLEOTIDE SEQUENCE [LARGE SCALE GENOMIC DNA]</scope>
    <source>
        <strain evidence="10 11">26-25</strain>
    </source>
</reference>
<feature type="domain" description="Alpha-L-arabinofuranosidase C-terminal" evidence="9">
    <location>
        <begin position="290"/>
        <end position="480"/>
    </location>
</feature>
<evidence type="ECO:0000256" key="1">
    <source>
        <dbReference type="ARBA" id="ARBA00001462"/>
    </source>
</evidence>
<dbReference type="Proteomes" id="UP000036000">
    <property type="component" value="Chromosome"/>
</dbReference>
<dbReference type="Gene3D" id="3.20.20.80">
    <property type="entry name" value="Glycosidases"/>
    <property type="match status" value="1"/>
</dbReference>
<dbReference type="AlphaFoldDB" id="A0AAC8UU36"/>
<evidence type="ECO:0000256" key="2">
    <source>
        <dbReference type="ARBA" id="ARBA00004881"/>
    </source>
</evidence>
<comment type="subunit">
    <text evidence="4">Homohexamer; trimer of dimers.</text>
</comment>
<dbReference type="GO" id="GO:0046373">
    <property type="term" value="P:L-arabinose metabolic process"/>
    <property type="evidence" value="ECO:0007669"/>
    <property type="project" value="InterPro"/>
</dbReference>
<evidence type="ECO:0000313" key="11">
    <source>
        <dbReference type="Proteomes" id="UP000036000"/>
    </source>
</evidence>
<organism evidence="10 11">
    <name type="scientific">Levilactobacillus koreensis</name>
    <dbReference type="NCBI Taxonomy" id="637971"/>
    <lineage>
        <taxon>Bacteria</taxon>
        <taxon>Bacillati</taxon>
        <taxon>Bacillota</taxon>
        <taxon>Bacilli</taxon>
        <taxon>Lactobacillales</taxon>
        <taxon>Lactobacillaceae</taxon>
        <taxon>Levilactobacillus</taxon>
    </lineage>
</organism>
<dbReference type="InterPro" id="IPR055235">
    <property type="entry name" value="ASD1_cat"/>
</dbReference>
<dbReference type="PANTHER" id="PTHR43576:SF3">
    <property type="entry name" value="ALPHA-L-ARABINOFURANOSIDASE C"/>
    <property type="match status" value="1"/>
</dbReference>
<evidence type="ECO:0000256" key="5">
    <source>
        <dbReference type="ARBA" id="ARBA00012670"/>
    </source>
</evidence>